<evidence type="ECO:0000313" key="2">
    <source>
        <dbReference type="EMBL" id="SFR32314.1"/>
    </source>
</evidence>
<dbReference type="AlphaFoldDB" id="A0A1I6FQZ4"/>
<dbReference type="Gene3D" id="2.170.16.10">
    <property type="entry name" value="Hedgehog/Intein (Hint) domain"/>
    <property type="match status" value="1"/>
</dbReference>
<dbReference type="OrthoDB" id="6305173at2"/>
<dbReference type="SUPFAM" id="SSF51294">
    <property type="entry name" value="Hedgehog/intein (Hint) domain"/>
    <property type="match status" value="1"/>
</dbReference>
<evidence type="ECO:0000313" key="3">
    <source>
        <dbReference type="Proteomes" id="UP000199478"/>
    </source>
</evidence>
<dbReference type="PROSITE" id="PS50817">
    <property type="entry name" value="INTEIN_N_TER"/>
    <property type="match status" value="1"/>
</dbReference>
<dbReference type="Pfam" id="PF13403">
    <property type="entry name" value="Hint_2"/>
    <property type="match status" value="1"/>
</dbReference>
<accession>A0A1I6FQZ4</accession>
<proteinExistence type="predicted"/>
<gene>
    <name evidence="2" type="ORF">SAMN04488005_0287</name>
</gene>
<dbReference type="EMBL" id="FOYP01000001">
    <property type="protein sequence ID" value="SFR32314.1"/>
    <property type="molecule type" value="Genomic_DNA"/>
</dbReference>
<evidence type="ECO:0000259" key="1">
    <source>
        <dbReference type="Pfam" id="PF13403"/>
    </source>
</evidence>
<organism evidence="2 3">
    <name type="scientific">Yoonia tamlensis</name>
    <dbReference type="NCBI Taxonomy" id="390270"/>
    <lineage>
        <taxon>Bacteria</taxon>
        <taxon>Pseudomonadati</taxon>
        <taxon>Pseudomonadota</taxon>
        <taxon>Alphaproteobacteria</taxon>
        <taxon>Rhodobacterales</taxon>
        <taxon>Paracoccaceae</taxon>
        <taxon>Yoonia</taxon>
    </lineage>
</organism>
<dbReference type="InterPro" id="IPR028992">
    <property type="entry name" value="Hedgehog/Intein_dom"/>
</dbReference>
<reference evidence="3" key="1">
    <citation type="submission" date="2016-10" db="EMBL/GenBank/DDBJ databases">
        <authorList>
            <person name="Varghese N."/>
            <person name="Submissions S."/>
        </authorList>
    </citation>
    <scope>NUCLEOTIDE SEQUENCE [LARGE SCALE GENOMIC DNA]</scope>
    <source>
        <strain evidence="3">DSM 26879</strain>
    </source>
</reference>
<feature type="domain" description="Hedgehog/Intein (Hint)" evidence="1">
    <location>
        <begin position="164"/>
        <end position="311"/>
    </location>
</feature>
<dbReference type="GO" id="GO:0016539">
    <property type="term" value="P:intein-mediated protein splicing"/>
    <property type="evidence" value="ECO:0007669"/>
    <property type="project" value="InterPro"/>
</dbReference>
<protein>
    <submittedName>
        <fullName evidence="2">Hint domain-containing protein</fullName>
    </submittedName>
</protein>
<dbReference type="STRING" id="390270.SAMN04488005_0287"/>
<dbReference type="RefSeq" id="WP_090195504.1">
    <property type="nucleotide sequence ID" value="NZ_FOYP01000001.1"/>
</dbReference>
<sequence>MPTFSIANGNSTTFTDTTPNGGLTIDFALLDNSLSVQINGVDLFVGGPAGAPNELQFQTASTSGQTVAFADGDQYGINTPQIWQLSGTNTDPVVRLVINPDGTIALYGIKANGGSLELLTLTNGLSVNTAAIDAAWNDSGNNTIVIDQVITGPTNASGEISDIICFAAGTNIATAQGPVTVGKLQPADQVLTYDRGYAPIRWIGSRHVTRSQLDENPNLKPILIRADALGAGYPQQDLVVSPQHRVLVSSVIAMRMFGREEVLVPANKLLPLDGITVQHDNPDGVEYWHILFDRHEIIWSNGTPTESLFTGPAALKAVSPASRAEIQTLFPEICADGFQPSPARFIPTKGKHMKKLVQRHQANRKPLFGAVDHVQHCAGK</sequence>
<keyword evidence="3" id="KW-1185">Reference proteome</keyword>
<dbReference type="InterPro" id="IPR006141">
    <property type="entry name" value="Intein_N"/>
</dbReference>
<name>A0A1I6FQZ4_9RHOB</name>
<dbReference type="InterPro" id="IPR036844">
    <property type="entry name" value="Hint_dom_sf"/>
</dbReference>
<dbReference type="Proteomes" id="UP000199478">
    <property type="component" value="Unassembled WGS sequence"/>
</dbReference>